<dbReference type="RefSeq" id="WP_116845762.1">
    <property type="nucleotide sequence ID" value="NZ_QTJU01000001.1"/>
</dbReference>
<accession>A0A3E1NQ01</accession>
<dbReference type="Proteomes" id="UP000261284">
    <property type="component" value="Unassembled WGS sequence"/>
</dbReference>
<name>A0A3E1NQ01_9BACT</name>
<comment type="caution">
    <text evidence="1">The sequence shown here is derived from an EMBL/GenBank/DDBJ whole genome shotgun (WGS) entry which is preliminary data.</text>
</comment>
<reference evidence="1 2" key="1">
    <citation type="submission" date="2018-08" db="EMBL/GenBank/DDBJ databases">
        <title>Chitinophagaceae sp. K23C18032701, a novel bacterium isolated from forest soil.</title>
        <authorList>
            <person name="Wang C."/>
        </authorList>
    </citation>
    <scope>NUCLEOTIDE SEQUENCE [LARGE SCALE GENOMIC DNA]</scope>
    <source>
        <strain evidence="1 2">K23C18032701</strain>
    </source>
</reference>
<dbReference type="EMBL" id="QTJU01000001">
    <property type="protein sequence ID" value="RFM30006.1"/>
    <property type="molecule type" value="Genomic_DNA"/>
</dbReference>
<evidence type="ECO:0000313" key="1">
    <source>
        <dbReference type="EMBL" id="RFM30006.1"/>
    </source>
</evidence>
<proteinExistence type="predicted"/>
<sequence length="424" mass="47461">MGRIIFRAKKLTETSKAASWIADNGNLHLQADKANVMQKGNEGVHLKIGDPPKADTAVPEVAAIKISTPLDQGINNSGAAVNGMLFDHRYIFEVTAFKNGTPPASENLIKWAYAYTTPEGQVIKNWLQGAFGKKIMLHIAAHEACGTQLTISAFIKQPDKGASITTWVHNRFRWFPRNQLQTQISQTQQAPEKIDQNSTPLCGIAALGYLLVKDDAAGYANLLLNLHRKGEYLYKTFLVKPLDEQLYDMVPDTGKNPGYPHNAAGPMRMADWLLLASVKNSEVKAYEGKQGEEWDGITWPWDVLPLLKKLLNYQTINNQAHYIARITPFSRYTSKKQDLLDMQAAHAAGEKVLMLIDADMLSNKNTYTITTTSWHWIVFEGDATVDDAAETYTFSYYSWGQKNNKAVFRQSVFNSNFYGFISGK</sequence>
<dbReference type="AlphaFoldDB" id="A0A3E1NQ01"/>
<keyword evidence="2" id="KW-1185">Reference proteome</keyword>
<organism evidence="1 2">
    <name type="scientific">Deminuibacter soli</name>
    <dbReference type="NCBI Taxonomy" id="2291815"/>
    <lineage>
        <taxon>Bacteria</taxon>
        <taxon>Pseudomonadati</taxon>
        <taxon>Bacteroidota</taxon>
        <taxon>Chitinophagia</taxon>
        <taxon>Chitinophagales</taxon>
        <taxon>Chitinophagaceae</taxon>
        <taxon>Deminuibacter</taxon>
    </lineage>
</organism>
<dbReference type="OrthoDB" id="6717961at2"/>
<protein>
    <submittedName>
        <fullName evidence="1">Uncharacterized protein</fullName>
    </submittedName>
</protein>
<gene>
    <name evidence="1" type="ORF">DXN05_03270</name>
</gene>
<evidence type="ECO:0000313" key="2">
    <source>
        <dbReference type="Proteomes" id="UP000261284"/>
    </source>
</evidence>